<proteinExistence type="predicted"/>
<accession>A0A7T7RFT6</accession>
<reference evidence="1 2" key="1">
    <citation type="submission" date="2020-12" db="EMBL/GenBank/DDBJ databases">
        <title>A novel species.</title>
        <authorList>
            <person name="Li K."/>
        </authorList>
    </citation>
    <scope>NUCLEOTIDE SEQUENCE [LARGE SCALE GENOMIC DNA]</scope>
    <source>
        <strain evidence="1 2">ZYC-3</strain>
    </source>
</reference>
<dbReference type="EMBL" id="CP066831">
    <property type="protein sequence ID" value="QQM45117.1"/>
    <property type="molecule type" value="Genomic_DNA"/>
</dbReference>
<dbReference type="Proteomes" id="UP000595636">
    <property type="component" value="Chromosome"/>
</dbReference>
<dbReference type="RefSeq" id="WP_200399926.1">
    <property type="nucleotide sequence ID" value="NZ_CP066831.1"/>
</dbReference>
<organism evidence="1 2">
    <name type="scientific">Streptomyces liliifuscus</name>
    <dbReference type="NCBI Taxonomy" id="2797636"/>
    <lineage>
        <taxon>Bacteria</taxon>
        <taxon>Bacillati</taxon>
        <taxon>Actinomycetota</taxon>
        <taxon>Actinomycetes</taxon>
        <taxon>Kitasatosporales</taxon>
        <taxon>Streptomycetaceae</taxon>
        <taxon>Streptomyces</taxon>
    </lineage>
</organism>
<evidence type="ECO:0000313" key="2">
    <source>
        <dbReference type="Proteomes" id="UP000595636"/>
    </source>
</evidence>
<keyword evidence="2" id="KW-1185">Reference proteome</keyword>
<gene>
    <name evidence="1" type="ORF">JEQ17_40780</name>
</gene>
<sequence length="207" mass="22848">MSINHRAEAERRLLMAWEEDSTPERNAHLVAEAQVHATLARDEEQAARTSDMRDALRLLRGREYDVRKLVSTHIAKALASREPNRWKAGRELAQALDMADCNMDEAIDARLSDDGWDPRSAYNSPASLVPSDDPWSAKPDITAEVPEPVRRVLGEYLAAALLSKGDAQGVAQTITFALKHVGADLTGDIEKRISDIALGRDPSDPPF</sequence>
<evidence type="ECO:0000313" key="1">
    <source>
        <dbReference type="EMBL" id="QQM45117.1"/>
    </source>
</evidence>
<name>A0A7T7RFT6_9ACTN</name>
<dbReference type="KEGG" id="slf:JEQ17_40780"/>
<protein>
    <submittedName>
        <fullName evidence="1">Uncharacterized protein</fullName>
    </submittedName>
</protein>
<dbReference type="AlphaFoldDB" id="A0A7T7RFT6"/>